<organism evidence="1 2">
    <name type="scientific">Clostridium ljungdahlii</name>
    <dbReference type="NCBI Taxonomy" id="1538"/>
    <lineage>
        <taxon>Bacteria</taxon>
        <taxon>Bacillati</taxon>
        <taxon>Bacillota</taxon>
        <taxon>Clostridia</taxon>
        <taxon>Eubacteriales</taxon>
        <taxon>Clostridiaceae</taxon>
        <taxon>Clostridium</taxon>
    </lineage>
</organism>
<dbReference type="EMBL" id="LITT01000016">
    <property type="protein sequence ID" value="OAA88585.1"/>
    <property type="molecule type" value="Genomic_DNA"/>
</dbReference>
<dbReference type="AlphaFoldDB" id="A0A168Q375"/>
<gene>
    <name evidence="1" type="ORF">WY13_01780</name>
</gene>
<sequence length="85" mass="10172">MNSLENLLKDIIKIDVRFVYIIRGDKMRVHSIIKSNNEFHRNLNSEHGNGHKRNNDTDISFYEMLKKYILKRIDKSNIILQNTKK</sequence>
<name>A0A168Q375_9CLOT</name>
<dbReference type="Proteomes" id="UP000077407">
    <property type="component" value="Unassembled WGS sequence"/>
</dbReference>
<dbReference type="RefSeq" id="WP_063555285.1">
    <property type="nucleotide sequence ID" value="NZ_LITT01000016.1"/>
</dbReference>
<proteinExistence type="predicted"/>
<evidence type="ECO:0000313" key="1">
    <source>
        <dbReference type="EMBL" id="OAA88585.1"/>
    </source>
</evidence>
<dbReference type="PATRIC" id="fig|1538.10.peg.2227"/>
<evidence type="ECO:0000313" key="2">
    <source>
        <dbReference type="Proteomes" id="UP000077407"/>
    </source>
</evidence>
<protein>
    <submittedName>
        <fullName evidence="1">Uncharacterized protein</fullName>
    </submittedName>
</protein>
<reference evidence="1 2" key="1">
    <citation type="journal article" date="2015" name="Biotechnol. Bioeng.">
        <title>Genome sequence and phenotypic characterization of Caulobacter segnis.</title>
        <authorList>
            <person name="Patel S."/>
            <person name="Fletcher B."/>
            <person name="Scott D.C."/>
            <person name="Ely B."/>
        </authorList>
    </citation>
    <scope>NUCLEOTIDE SEQUENCE [LARGE SCALE GENOMIC DNA]</scope>
    <source>
        <strain evidence="1 2">ERI-2</strain>
    </source>
</reference>
<accession>A0A168Q375</accession>
<comment type="caution">
    <text evidence="1">The sequence shown here is derived from an EMBL/GenBank/DDBJ whole genome shotgun (WGS) entry which is preliminary data.</text>
</comment>